<accession>A0AAU9XRM9</accession>
<dbReference type="CDD" id="cd05481">
    <property type="entry name" value="retropepsin_like_LTR_1"/>
    <property type="match status" value="1"/>
</dbReference>
<organism evidence="2 3">
    <name type="scientific">Pocillopora meandrina</name>
    <dbReference type="NCBI Taxonomy" id="46732"/>
    <lineage>
        <taxon>Eukaryota</taxon>
        <taxon>Metazoa</taxon>
        <taxon>Cnidaria</taxon>
        <taxon>Anthozoa</taxon>
        <taxon>Hexacorallia</taxon>
        <taxon>Scleractinia</taxon>
        <taxon>Astrocoeniina</taxon>
        <taxon>Pocilloporidae</taxon>
        <taxon>Pocillopora</taxon>
    </lineage>
</organism>
<feature type="region of interest" description="Disordered" evidence="1">
    <location>
        <begin position="412"/>
        <end position="487"/>
    </location>
</feature>
<comment type="caution">
    <text evidence="2">The sequence shown here is derived from an EMBL/GenBank/DDBJ whole genome shotgun (WGS) entry which is preliminary data.</text>
</comment>
<dbReference type="PANTHER" id="PTHR33198">
    <property type="entry name" value="ANK_REP_REGION DOMAIN-CONTAINING PROTEIN-RELATED"/>
    <property type="match status" value="1"/>
</dbReference>
<reference evidence="2 3" key="1">
    <citation type="submission" date="2022-05" db="EMBL/GenBank/DDBJ databases">
        <authorList>
            <consortium name="Genoscope - CEA"/>
            <person name="William W."/>
        </authorList>
    </citation>
    <scope>NUCLEOTIDE SEQUENCE [LARGE SCALE GENOMIC DNA]</scope>
</reference>
<dbReference type="Proteomes" id="UP001159428">
    <property type="component" value="Unassembled WGS sequence"/>
</dbReference>
<dbReference type="PANTHER" id="PTHR33198:SF19">
    <property type="entry name" value="CCHC-TYPE DOMAIN-CONTAINING PROTEIN"/>
    <property type="match status" value="1"/>
</dbReference>
<proteinExistence type="predicted"/>
<evidence type="ECO:0000313" key="3">
    <source>
        <dbReference type="Proteomes" id="UP001159428"/>
    </source>
</evidence>
<name>A0AAU9XRM9_9CNID</name>
<gene>
    <name evidence="2" type="ORF">PMEA_00028151</name>
</gene>
<dbReference type="EMBL" id="CALNXJ010000058">
    <property type="protein sequence ID" value="CAH3155664.1"/>
    <property type="molecule type" value="Genomic_DNA"/>
</dbReference>
<evidence type="ECO:0000313" key="2">
    <source>
        <dbReference type="EMBL" id="CAH3155664.1"/>
    </source>
</evidence>
<protein>
    <submittedName>
        <fullName evidence="2">Uncharacterized protein</fullName>
    </submittedName>
</protein>
<evidence type="ECO:0000256" key="1">
    <source>
        <dbReference type="SAM" id="MobiDB-lite"/>
    </source>
</evidence>
<sequence length="487" mass="55069">MANLKRPELKLGGNMSENFKNFELRFHDYCIQADYRNLAKNPETERADYYKKPLLEISALRSAMPDEALQVIRYTIEPQIAADDQKKPWIWMDKLRLHYTGSIGSSLLADRFKFWNTQQSPHESVQEWEVKVRQAGSLCSYNALTDEMCRDKFVFGLHDGTMRAELLKTHLKSDGTPKNMQDVVADAKALESAQKANKLITDATKGIEEQVNWISHKQMKLKREPGTCFWPQSTSRPVPTKTPREQNVHMLQMTNDQHPVEYYTDDYQEQCYSLETRQIHSIHTTHAKKKYFVTLPMSATGNKFTPVTFQIDTAATCNTLAEDTLLRLMPNMKLRKSPYLLHPYGDSQPLKPLGQIDLLCERNKRYESLTFQILPRDVMMNKPALLSGSDCEALGLITIRAHEIFSLTSAVRDSSGKRAPTYPASSPQTNPDPGNPAAQANGTLKGVKGHHPDQPDSANPYGDPATPSPSKPIMIPSKRRLAPPGNL</sequence>
<feature type="non-terminal residue" evidence="2">
    <location>
        <position position="487"/>
    </location>
</feature>
<dbReference type="AlphaFoldDB" id="A0AAU9XRM9"/>
<keyword evidence="3" id="KW-1185">Reference proteome</keyword>
<feature type="compositionally biased region" description="Polar residues" evidence="1">
    <location>
        <begin position="423"/>
        <end position="442"/>
    </location>
</feature>